<dbReference type="PROSITE" id="PS52016">
    <property type="entry name" value="TONB_DEPENDENT_REC_3"/>
    <property type="match status" value="1"/>
</dbReference>
<name>A0A941F5N3_9BACT</name>
<dbReference type="Pfam" id="PF13715">
    <property type="entry name" value="CarbopepD_reg_2"/>
    <property type="match status" value="1"/>
</dbReference>
<evidence type="ECO:0000259" key="10">
    <source>
        <dbReference type="Pfam" id="PF00593"/>
    </source>
</evidence>
<dbReference type="SUPFAM" id="SSF56935">
    <property type="entry name" value="Porins"/>
    <property type="match status" value="1"/>
</dbReference>
<keyword evidence="4 8" id="KW-0812">Transmembrane</keyword>
<keyword evidence="5 9" id="KW-0798">TonB box</keyword>
<dbReference type="Gene3D" id="2.60.40.1120">
    <property type="entry name" value="Carboxypeptidase-like, regulatory domain"/>
    <property type="match status" value="1"/>
</dbReference>
<dbReference type="InterPro" id="IPR012910">
    <property type="entry name" value="Plug_dom"/>
</dbReference>
<dbReference type="RefSeq" id="WP_212191943.1">
    <property type="nucleotide sequence ID" value="NZ_JAGTAR010000024.1"/>
</dbReference>
<comment type="caution">
    <text evidence="12">The sequence shown here is derived from an EMBL/GenBank/DDBJ whole genome shotgun (WGS) entry which is preliminary data.</text>
</comment>
<sequence>MHKAIYIIGLWLLTISSLVAQDKIKASSLQPATVKGLIVDAKTGEPIPGANVYVKETMRGDVSNMDGEFNMLQVVEGQTICITCIGCKDINIIYDGQEFIKAELIEDVVALGEVVTVGYGVQERRDLTGAVAKVSAEDIAGLAPSFDNALVGKVAGVNVNLSSGAPGSATSITIRGLSSLNADSNPLIVIDGVPVYGTGKTVNNIDFGNGSISGGMIGGNSVANGYSQQPEFERNPLAALNPDDIESIEILKDAFSTAIYGSRGAAGVILVTTKKGKKGKPQINIGYSVEMSQPIATPDLLDADEFSDIYTRFNRSQGYTDQFPTTYNTNWLEEVLRTGVTQETRASVSGGTDNTSYYISFNNFDQKGYIINQDFIRNSVRTNFDFSPAEWINFGTNSSFALVNNAALNSQSVYRDAIMMSPNIPVYKQDGSYFYHTPLNFDSENNINTITGHLGNPVATANEDNYVKDTRVISNFYAELKPLPWLRFKSEIGLDIYNTKSYNRNWATPQNTGGTGTSASNQNLKYVVNNVLTLRKITDDHTINAILGQSFETSEESRTRVTGTGFFDDNEKSIQSATDKRVLDAITQEWAVVSYFTRLNYRYKNRYLAGFTYRIDGSSRFSKNERYRGFPSVSAGWIMSEERFMASSKGWLDDLKLRASYGLTGLDGSFGGYYGNQGQWTRDNRTVNGGTLMYNGVPLLFNSQSVNPNLEWETTTSLDLGIDASLFNGKLDITLDYFYKRTNNLLASDLVPLYMGWSAQQQNVGDMKNEGLELLVNGTILQTNDWLWTGSFNISRIKDKLLRLNEAGYQMASNQGLERKVFVVGESLNQFYMYNWVGVNPMNGNPQWRYDDGSISEVPPQGVYDSDNPLANRYAAGSSMPDFYGGFSNRIQYKNWELNFAFSYSIGQKLYNGTQATLMTYTLTDANNLSEDMLDYWKIPGHQTDVPKLDNATTVYKDPRWANSGLSGYDVSRLNDRFLENASYLRLRNITLAYSFKNNWVKKLYMERIRLYVQGTNLLTITGYSGIDPEVSAYGSSALLSGYDELTMPQAKSVKFGVDISF</sequence>
<dbReference type="GO" id="GO:0009279">
    <property type="term" value="C:cell outer membrane"/>
    <property type="evidence" value="ECO:0007669"/>
    <property type="project" value="UniProtKB-SubCell"/>
</dbReference>
<evidence type="ECO:0000256" key="4">
    <source>
        <dbReference type="ARBA" id="ARBA00022692"/>
    </source>
</evidence>
<feature type="domain" description="TonB-dependent receptor-like beta-barrel" evidence="10">
    <location>
        <begin position="437"/>
        <end position="1018"/>
    </location>
</feature>
<dbReference type="InterPro" id="IPR008969">
    <property type="entry name" value="CarboxyPept-like_regulatory"/>
</dbReference>
<dbReference type="Pfam" id="PF00593">
    <property type="entry name" value="TonB_dep_Rec_b-barrel"/>
    <property type="match status" value="1"/>
</dbReference>
<dbReference type="Gene3D" id="2.170.130.10">
    <property type="entry name" value="TonB-dependent receptor, plug domain"/>
    <property type="match status" value="1"/>
</dbReference>
<evidence type="ECO:0000259" key="11">
    <source>
        <dbReference type="Pfam" id="PF07715"/>
    </source>
</evidence>
<dbReference type="NCBIfam" id="TIGR04057">
    <property type="entry name" value="SusC_RagA_signa"/>
    <property type="match status" value="1"/>
</dbReference>
<keyword evidence="12" id="KW-0675">Receptor</keyword>
<keyword evidence="7 8" id="KW-0998">Cell outer membrane</keyword>
<feature type="domain" description="TonB-dependent receptor plug" evidence="11">
    <location>
        <begin position="124"/>
        <end position="268"/>
    </location>
</feature>
<evidence type="ECO:0000256" key="3">
    <source>
        <dbReference type="ARBA" id="ARBA00022452"/>
    </source>
</evidence>
<dbReference type="EMBL" id="JAGTAR010000024">
    <property type="protein sequence ID" value="MBR8536917.1"/>
    <property type="molecule type" value="Genomic_DNA"/>
</dbReference>
<keyword evidence="2 8" id="KW-0813">Transport</keyword>
<reference evidence="12" key="1">
    <citation type="journal article" date="2018" name="Int. J. Syst. Evol. Microbiol.">
        <title>Carboxylicivirga sediminis sp. nov., isolated from coastal sediment.</title>
        <authorList>
            <person name="Wang F.Q."/>
            <person name="Ren L.H."/>
            <person name="Zou R.J."/>
            <person name="Sun Y.Z."/>
            <person name="Liu X.J."/>
            <person name="Jiang F."/>
            <person name="Liu L.J."/>
        </authorList>
    </citation>
    <scope>NUCLEOTIDE SEQUENCE</scope>
    <source>
        <strain evidence="12">JR1</strain>
    </source>
</reference>
<evidence type="ECO:0000256" key="6">
    <source>
        <dbReference type="ARBA" id="ARBA00023136"/>
    </source>
</evidence>
<dbReference type="InterPro" id="IPR037066">
    <property type="entry name" value="Plug_dom_sf"/>
</dbReference>
<dbReference type="InterPro" id="IPR036942">
    <property type="entry name" value="Beta-barrel_TonB_sf"/>
</dbReference>
<keyword evidence="3 8" id="KW-1134">Transmembrane beta strand</keyword>
<reference evidence="12" key="2">
    <citation type="submission" date="2021-04" db="EMBL/GenBank/DDBJ databases">
        <authorList>
            <person name="Zhang T."/>
            <person name="Zhang Y."/>
            <person name="Lu D."/>
            <person name="Zuo D."/>
            <person name="Du Z."/>
        </authorList>
    </citation>
    <scope>NUCLEOTIDE SEQUENCE</scope>
    <source>
        <strain evidence="12">JR1</strain>
    </source>
</reference>
<dbReference type="InterPro" id="IPR023997">
    <property type="entry name" value="TonB-dep_OMP_SusC/RagA_CS"/>
</dbReference>
<dbReference type="AlphaFoldDB" id="A0A941F5N3"/>
<comment type="subcellular location">
    <subcellularLocation>
        <location evidence="1 8">Cell outer membrane</location>
        <topology evidence="1 8">Multi-pass membrane protein</topology>
    </subcellularLocation>
</comment>
<evidence type="ECO:0000256" key="9">
    <source>
        <dbReference type="RuleBase" id="RU003357"/>
    </source>
</evidence>
<dbReference type="InterPro" id="IPR000531">
    <property type="entry name" value="Beta-barrel_TonB"/>
</dbReference>
<keyword evidence="13" id="KW-1185">Reference proteome</keyword>
<dbReference type="Pfam" id="PF07715">
    <property type="entry name" value="Plug"/>
    <property type="match status" value="1"/>
</dbReference>
<evidence type="ECO:0000256" key="1">
    <source>
        <dbReference type="ARBA" id="ARBA00004571"/>
    </source>
</evidence>
<evidence type="ECO:0000256" key="8">
    <source>
        <dbReference type="PROSITE-ProRule" id="PRU01360"/>
    </source>
</evidence>
<organism evidence="12 13">
    <name type="scientific">Carboxylicivirga sediminis</name>
    <dbReference type="NCBI Taxonomy" id="2006564"/>
    <lineage>
        <taxon>Bacteria</taxon>
        <taxon>Pseudomonadati</taxon>
        <taxon>Bacteroidota</taxon>
        <taxon>Bacteroidia</taxon>
        <taxon>Marinilabiliales</taxon>
        <taxon>Marinilabiliaceae</taxon>
        <taxon>Carboxylicivirga</taxon>
    </lineage>
</organism>
<dbReference type="NCBIfam" id="TIGR04056">
    <property type="entry name" value="OMP_RagA_SusC"/>
    <property type="match status" value="1"/>
</dbReference>
<gene>
    <name evidence="12" type="ORF">KDU71_15195</name>
</gene>
<dbReference type="Gene3D" id="2.40.170.20">
    <property type="entry name" value="TonB-dependent receptor, beta-barrel domain"/>
    <property type="match status" value="1"/>
</dbReference>
<keyword evidence="6 8" id="KW-0472">Membrane</keyword>
<dbReference type="InterPro" id="IPR039426">
    <property type="entry name" value="TonB-dep_rcpt-like"/>
</dbReference>
<protein>
    <submittedName>
        <fullName evidence="12">TonB-dependent receptor</fullName>
    </submittedName>
</protein>
<dbReference type="Proteomes" id="UP000679220">
    <property type="component" value="Unassembled WGS sequence"/>
</dbReference>
<evidence type="ECO:0000256" key="2">
    <source>
        <dbReference type="ARBA" id="ARBA00022448"/>
    </source>
</evidence>
<dbReference type="SUPFAM" id="SSF49464">
    <property type="entry name" value="Carboxypeptidase regulatory domain-like"/>
    <property type="match status" value="1"/>
</dbReference>
<evidence type="ECO:0000313" key="13">
    <source>
        <dbReference type="Proteomes" id="UP000679220"/>
    </source>
</evidence>
<comment type="similarity">
    <text evidence="8 9">Belongs to the TonB-dependent receptor family.</text>
</comment>
<evidence type="ECO:0000313" key="12">
    <source>
        <dbReference type="EMBL" id="MBR8536917.1"/>
    </source>
</evidence>
<evidence type="ECO:0000256" key="5">
    <source>
        <dbReference type="ARBA" id="ARBA00023077"/>
    </source>
</evidence>
<evidence type="ECO:0000256" key="7">
    <source>
        <dbReference type="ARBA" id="ARBA00023237"/>
    </source>
</evidence>
<accession>A0A941F5N3</accession>
<dbReference type="InterPro" id="IPR023996">
    <property type="entry name" value="TonB-dep_OMP_SusC/RagA"/>
</dbReference>
<proteinExistence type="inferred from homology"/>